<comment type="subcellular location">
    <subcellularLocation>
        <location evidence="1">Periplasm</location>
    </subcellularLocation>
</comment>
<dbReference type="Proteomes" id="UP000028680">
    <property type="component" value="Chromosome"/>
</dbReference>
<evidence type="ECO:0000256" key="1">
    <source>
        <dbReference type="ARBA" id="ARBA00004418"/>
    </source>
</evidence>
<evidence type="ECO:0000313" key="3">
    <source>
        <dbReference type="EMBL" id="AII85714.1"/>
    </source>
</evidence>
<sequence>MPNSLNLKIKAGPGRFSDANADEFVDKHMRVTIKISICKTEYHYLKQKRGNTRENTMRSILKATAVSLATLVALAGPASAELTGNLKINLDTSNPAPRATMEALIAKFQSANPALNITTNIIDREAYKTQIRNFLSADAPDVLNWYAANRMKPYVNAGLLEDVSDMWADGTSIANELASTKGALTIDGKQWGVPYTYYQWGIYYRKDIYEELGLNEPANFDEMLSNCEAMLASGRKCYTIGNKYLWTGAGWFDYLNLRTNGFDFHMQMAAGEIEWTDQRVRKTFENWGKLIRMGAFIDDNQNKAWQESLPFIIDGSAGAILMGNFAVAPMRDGGLTDDQLDFHQFPAITPGIAMAEDAPTDTFHIAAKAKNKDNARAFLAYIVSADAQTEMNNGANLGQLPINSEASVDDDKFLKQGFEMLSSNSPGGVAQFFDRDFPAEMAQAAMEGMQEFMVFPDNLDDILERLESVRQDVY</sequence>
<dbReference type="SUPFAM" id="SSF53850">
    <property type="entry name" value="Periplasmic binding protein-like II"/>
    <property type="match status" value="1"/>
</dbReference>
<dbReference type="KEGG" id="ptp:RCA23_c01470"/>
<evidence type="ECO:0000256" key="2">
    <source>
        <dbReference type="ARBA" id="ARBA00008520"/>
    </source>
</evidence>
<keyword evidence="4" id="KW-1185">Reference proteome</keyword>
<comment type="similarity">
    <text evidence="2">Belongs to the bacterial solute-binding protein 1 family.</text>
</comment>
<dbReference type="GO" id="GO:0042597">
    <property type="term" value="C:periplasmic space"/>
    <property type="evidence" value="ECO:0007669"/>
    <property type="project" value="UniProtKB-SubCell"/>
</dbReference>
<dbReference type="Gene3D" id="3.40.190.10">
    <property type="entry name" value="Periplasmic binding protein-like II"/>
    <property type="match status" value="2"/>
</dbReference>
<proteinExistence type="inferred from homology"/>
<organism evidence="3 4">
    <name type="scientific">Planktomarina temperata RCA23</name>
    <dbReference type="NCBI Taxonomy" id="666509"/>
    <lineage>
        <taxon>Bacteria</taxon>
        <taxon>Pseudomonadati</taxon>
        <taxon>Pseudomonadota</taxon>
        <taxon>Alphaproteobacteria</taxon>
        <taxon>Rhodobacterales</taxon>
        <taxon>Paracoccaceae</taxon>
        <taxon>Planktomarina</taxon>
    </lineage>
</organism>
<dbReference type="AlphaFoldDB" id="A0AAN0RGH9"/>
<dbReference type="EMBL" id="CP003984">
    <property type="protein sequence ID" value="AII85714.1"/>
    <property type="molecule type" value="Genomic_DNA"/>
</dbReference>
<evidence type="ECO:0000313" key="4">
    <source>
        <dbReference type="Proteomes" id="UP000028680"/>
    </source>
</evidence>
<dbReference type="InterPro" id="IPR050490">
    <property type="entry name" value="Bact_solute-bd_prot1"/>
</dbReference>
<dbReference type="InterPro" id="IPR006059">
    <property type="entry name" value="SBP"/>
</dbReference>
<dbReference type="PANTHER" id="PTHR43649:SF14">
    <property type="entry name" value="BLR3389 PROTEIN"/>
    <property type="match status" value="1"/>
</dbReference>
<dbReference type="PANTHER" id="PTHR43649">
    <property type="entry name" value="ARABINOSE-BINDING PROTEIN-RELATED"/>
    <property type="match status" value="1"/>
</dbReference>
<gene>
    <name evidence="3" type="ORF">RCA23_c01470</name>
</gene>
<accession>A0AAN0RGH9</accession>
<reference evidence="3 4" key="1">
    <citation type="journal article" date="2014" name="ISME J.">
        <title>Adaptation of an abundant Roseobacter RCA organism to pelagic systems revealed by genomic and transcriptomic analyses.</title>
        <authorList>
            <person name="Voget S."/>
            <person name="Wemheuer B."/>
            <person name="Brinkhoff T."/>
            <person name="Vollmers J."/>
            <person name="Dietrich S."/>
            <person name="Giebel H.A."/>
            <person name="Beardsley C."/>
            <person name="Sardemann C."/>
            <person name="Bakenhus I."/>
            <person name="Billerbeck S."/>
            <person name="Daniel R."/>
            <person name="Simon M."/>
        </authorList>
    </citation>
    <scope>NUCLEOTIDE SEQUENCE [LARGE SCALE GENOMIC DNA]</scope>
    <source>
        <strain evidence="3 4">RCA23</strain>
    </source>
</reference>
<name>A0AAN0RGH9_9RHOB</name>
<dbReference type="Pfam" id="PF01547">
    <property type="entry name" value="SBP_bac_1"/>
    <property type="match status" value="1"/>
</dbReference>
<protein>
    <submittedName>
        <fullName evidence="3">Extracellular solute-binding protein</fullName>
    </submittedName>
</protein>